<evidence type="ECO:0000256" key="1">
    <source>
        <dbReference type="ARBA" id="ARBA00004141"/>
    </source>
</evidence>
<feature type="transmembrane region" description="Helical" evidence="8">
    <location>
        <begin position="147"/>
        <end position="167"/>
    </location>
</feature>
<dbReference type="NCBIfam" id="TIGR00912">
    <property type="entry name" value="2A0309"/>
    <property type="match status" value="1"/>
</dbReference>
<evidence type="ECO:0000256" key="3">
    <source>
        <dbReference type="ARBA" id="ARBA00022448"/>
    </source>
</evidence>
<feature type="transmembrane region" description="Helical" evidence="8">
    <location>
        <begin position="40"/>
        <end position="61"/>
    </location>
</feature>
<proteinExistence type="inferred from homology"/>
<feature type="transmembrane region" description="Helical" evidence="8">
    <location>
        <begin position="217"/>
        <end position="240"/>
    </location>
</feature>
<keyword evidence="5 8" id="KW-0812">Transmembrane</keyword>
<organism evidence="9 10">
    <name type="scientific">Paenibacillus ferrarius</name>
    <dbReference type="NCBI Taxonomy" id="1469647"/>
    <lineage>
        <taxon>Bacteria</taxon>
        <taxon>Bacillati</taxon>
        <taxon>Bacillota</taxon>
        <taxon>Bacilli</taxon>
        <taxon>Bacillales</taxon>
        <taxon>Paenibacillaceae</taxon>
        <taxon>Paenibacillus</taxon>
    </lineage>
</organism>
<keyword evidence="6 8" id="KW-1133">Transmembrane helix</keyword>
<dbReference type="AlphaFoldDB" id="A0A1V4HJT3"/>
<dbReference type="RefSeq" id="WP_079413758.1">
    <property type="nucleotide sequence ID" value="NZ_MBTG01000013.1"/>
</dbReference>
<sequence>MIEKGRIGVHQFTILTILFTVGSSILIAPSGLAYEAKTDAWIAALLGLLVGLLLVVLFYALGSRFAGKTLVAYCEELMGKWLGKGVSFLYFCFFFILAALVLRNLGDFITTQVLVDTPLQFTHIFFLTIVILGIRNGLETFTRTSEIFLPWVLLFFFLMFIFLPFQFDPKFLLPVFGYGVKPIIRASVPLIGTPYLELVVFLMIIPFVKKTKKLGKSFLIGVSIGGSLLVLISLFSILVLGDKLTAVQMYPSYSLAKKISIGSFLERLEVIMAGIWFITIYFKLTICFYAATMTFGEIFRLKEVKQLYLPLGMILIVLSIVSYPDVAYFIQFASKIWVFYSGTFGLVIPLILLALAYYRKKTKKLGK</sequence>
<evidence type="ECO:0000313" key="10">
    <source>
        <dbReference type="Proteomes" id="UP000190626"/>
    </source>
</evidence>
<feature type="transmembrane region" description="Helical" evidence="8">
    <location>
        <begin position="307"/>
        <end position="330"/>
    </location>
</feature>
<dbReference type="EMBL" id="MBTG01000013">
    <property type="protein sequence ID" value="OPH57216.1"/>
    <property type="molecule type" value="Genomic_DNA"/>
</dbReference>
<dbReference type="Proteomes" id="UP000190626">
    <property type="component" value="Unassembled WGS sequence"/>
</dbReference>
<dbReference type="InterPro" id="IPR004761">
    <property type="entry name" value="Spore_GerAB"/>
</dbReference>
<evidence type="ECO:0000256" key="2">
    <source>
        <dbReference type="ARBA" id="ARBA00007998"/>
    </source>
</evidence>
<feature type="transmembrane region" description="Helical" evidence="8">
    <location>
        <begin position="12"/>
        <end position="34"/>
    </location>
</feature>
<accession>A0A1V4HJT3</accession>
<name>A0A1V4HJT3_9BACL</name>
<dbReference type="GO" id="GO:0016020">
    <property type="term" value="C:membrane"/>
    <property type="evidence" value="ECO:0007669"/>
    <property type="project" value="UniProtKB-SubCell"/>
</dbReference>
<evidence type="ECO:0000256" key="4">
    <source>
        <dbReference type="ARBA" id="ARBA00022544"/>
    </source>
</evidence>
<keyword evidence="7 8" id="KW-0472">Membrane</keyword>
<evidence type="ECO:0000256" key="7">
    <source>
        <dbReference type="ARBA" id="ARBA00023136"/>
    </source>
</evidence>
<dbReference type="Pfam" id="PF03845">
    <property type="entry name" value="Spore_permease"/>
    <property type="match status" value="1"/>
</dbReference>
<evidence type="ECO:0000256" key="8">
    <source>
        <dbReference type="SAM" id="Phobius"/>
    </source>
</evidence>
<feature type="transmembrane region" description="Helical" evidence="8">
    <location>
        <begin position="81"/>
        <end position="101"/>
    </location>
</feature>
<feature type="transmembrane region" description="Helical" evidence="8">
    <location>
        <begin position="336"/>
        <end position="358"/>
    </location>
</feature>
<comment type="similarity">
    <text evidence="2">Belongs to the amino acid-polyamine-organocation (APC) superfamily. Spore germination protein (SGP) (TC 2.A.3.9) family.</text>
</comment>
<keyword evidence="4" id="KW-0309">Germination</keyword>
<gene>
    <name evidence="9" type="ORF">BC351_25445</name>
</gene>
<evidence type="ECO:0000256" key="5">
    <source>
        <dbReference type="ARBA" id="ARBA00022692"/>
    </source>
</evidence>
<comment type="caution">
    <text evidence="9">The sequence shown here is derived from an EMBL/GenBank/DDBJ whole genome shotgun (WGS) entry which is preliminary data.</text>
</comment>
<feature type="transmembrane region" description="Helical" evidence="8">
    <location>
        <begin position="121"/>
        <end position="138"/>
    </location>
</feature>
<protein>
    <submittedName>
        <fullName evidence="9">Spore gernimation protein</fullName>
    </submittedName>
</protein>
<keyword evidence="3" id="KW-0813">Transport</keyword>
<reference evidence="10" key="1">
    <citation type="submission" date="2016-07" db="EMBL/GenBank/DDBJ databases">
        <authorList>
            <person name="Florea S."/>
            <person name="Webb J.S."/>
            <person name="Jaromczyk J."/>
            <person name="Schardl C.L."/>
        </authorList>
    </citation>
    <scope>NUCLEOTIDE SEQUENCE [LARGE SCALE GENOMIC DNA]</scope>
    <source>
        <strain evidence="10">CY1</strain>
    </source>
</reference>
<evidence type="ECO:0000313" key="9">
    <source>
        <dbReference type="EMBL" id="OPH57216.1"/>
    </source>
</evidence>
<dbReference type="STRING" id="1469647.BC351_25445"/>
<feature type="transmembrane region" description="Helical" evidence="8">
    <location>
        <begin position="187"/>
        <end position="205"/>
    </location>
</feature>
<dbReference type="OrthoDB" id="2078716at2"/>
<dbReference type="PANTHER" id="PTHR34975">
    <property type="entry name" value="SPORE GERMINATION PROTEIN A2"/>
    <property type="match status" value="1"/>
</dbReference>
<dbReference type="Gene3D" id="1.20.1740.10">
    <property type="entry name" value="Amino acid/polyamine transporter I"/>
    <property type="match status" value="1"/>
</dbReference>
<dbReference type="PANTHER" id="PTHR34975:SF2">
    <property type="entry name" value="SPORE GERMINATION PROTEIN A2"/>
    <property type="match status" value="1"/>
</dbReference>
<keyword evidence="10" id="KW-1185">Reference proteome</keyword>
<evidence type="ECO:0000256" key="6">
    <source>
        <dbReference type="ARBA" id="ARBA00022989"/>
    </source>
</evidence>
<feature type="transmembrane region" description="Helical" evidence="8">
    <location>
        <begin position="270"/>
        <end position="295"/>
    </location>
</feature>
<dbReference type="GO" id="GO:0009847">
    <property type="term" value="P:spore germination"/>
    <property type="evidence" value="ECO:0007669"/>
    <property type="project" value="InterPro"/>
</dbReference>
<comment type="subcellular location">
    <subcellularLocation>
        <location evidence="1">Membrane</location>
        <topology evidence="1">Multi-pass membrane protein</topology>
    </subcellularLocation>
</comment>